<comment type="caution">
    <text evidence="1">The sequence shown here is derived from an EMBL/GenBank/DDBJ whole genome shotgun (WGS) entry which is preliminary data.</text>
</comment>
<reference evidence="1" key="1">
    <citation type="submission" date="2022-10" db="EMBL/GenBank/DDBJ databases">
        <title>The WGS of Solirubrobacter ginsenosidimutans DSM 21036.</title>
        <authorList>
            <person name="Jiang Z."/>
        </authorList>
    </citation>
    <scope>NUCLEOTIDE SEQUENCE</scope>
    <source>
        <strain evidence="1">DSM 21036</strain>
    </source>
</reference>
<name>A0A9X3MLC1_9ACTN</name>
<keyword evidence="2" id="KW-1185">Reference proteome</keyword>
<evidence type="ECO:0000313" key="2">
    <source>
        <dbReference type="Proteomes" id="UP001149140"/>
    </source>
</evidence>
<dbReference type="RefSeq" id="WP_270037252.1">
    <property type="nucleotide sequence ID" value="NZ_JAPDOD010000001.1"/>
</dbReference>
<protein>
    <submittedName>
        <fullName evidence="1">Uncharacterized protein</fullName>
    </submittedName>
</protein>
<accession>A0A9X3MLC1</accession>
<proteinExistence type="predicted"/>
<organism evidence="1 2">
    <name type="scientific">Solirubrobacter ginsenosidimutans</name>
    <dbReference type="NCBI Taxonomy" id="490573"/>
    <lineage>
        <taxon>Bacteria</taxon>
        <taxon>Bacillati</taxon>
        <taxon>Actinomycetota</taxon>
        <taxon>Thermoleophilia</taxon>
        <taxon>Solirubrobacterales</taxon>
        <taxon>Solirubrobacteraceae</taxon>
        <taxon>Solirubrobacter</taxon>
    </lineage>
</organism>
<gene>
    <name evidence="1" type="ORF">OM076_00170</name>
</gene>
<dbReference type="AlphaFoldDB" id="A0A9X3MLC1"/>
<evidence type="ECO:0000313" key="1">
    <source>
        <dbReference type="EMBL" id="MDA0158661.1"/>
    </source>
</evidence>
<dbReference type="EMBL" id="JAPDOD010000001">
    <property type="protein sequence ID" value="MDA0158661.1"/>
    <property type="molecule type" value="Genomic_DNA"/>
</dbReference>
<sequence>MSAKPLWLRAVHRLERAVGEPVEAVVRTEAYFDLMTKVTRTTKGVKRKATGVSTRALHLANLPAGTDLQRMREQLARMERRLNHLSENVEERDD</sequence>
<dbReference type="Proteomes" id="UP001149140">
    <property type="component" value="Unassembled WGS sequence"/>
</dbReference>